<name>A0AA38WH39_9ASTR</name>
<dbReference type="Proteomes" id="UP001172457">
    <property type="component" value="Chromosome 2"/>
</dbReference>
<sequence length="104" mass="11711">MDMPEVIGVDRPSGRRIESESTTGFISDLFVPASANSRRVVSKLTREAGLRRSRVFWTAEETSKVVVVAVVVTAAMAVARKRKKKREWEEAMDLITKMEDNEGR</sequence>
<dbReference type="AlphaFoldDB" id="A0AA38WH39"/>
<evidence type="ECO:0000313" key="1">
    <source>
        <dbReference type="EMBL" id="KAJ9560627.1"/>
    </source>
</evidence>
<comment type="caution">
    <text evidence="1">The sequence shown here is derived from an EMBL/GenBank/DDBJ whole genome shotgun (WGS) entry which is preliminary data.</text>
</comment>
<dbReference type="EMBL" id="JARYMX010000002">
    <property type="protein sequence ID" value="KAJ9560627.1"/>
    <property type="molecule type" value="Genomic_DNA"/>
</dbReference>
<proteinExistence type="predicted"/>
<reference evidence="1" key="1">
    <citation type="submission" date="2023-03" db="EMBL/GenBank/DDBJ databases">
        <title>Chromosome-scale reference genome and RAD-based genetic map of yellow starthistle (Centaurea solstitialis) reveal putative structural variation and QTLs associated with invader traits.</title>
        <authorList>
            <person name="Reatini B."/>
            <person name="Cang F.A."/>
            <person name="Jiang Q."/>
            <person name="Mckibben M.T.W."/>
            <person name="Barker M.S."/>
            <person name="Rieseberg L.H."/>
            <person name="Dlugosch K.M."/>
        </authorList>
    </citation>
    <scope>NUCLEOTIDE SEQUENCE</scope>
    <source>
        <strain evidence="1">CAN-66</strain>
        <tissue evidence="1">Leaf</tissue>
    </source>
</reference>
<organism evidence="1 2">
    <name type="scientific">Centaurea solstitialis</name>
    <name type="common">yellow star-thistle</name>
    <dbReference type="NCBI Taxonomy" id="347529"/>
    <lineage>
        <taxon>Eukaryota</taxon>
        <taxon>Viridiplantae</taxon>
        <taxon>Streptophyta</taxon>
        <taxon>Embryophyta</taxon>
        <taxon>Tracheophyta</taxon>
        <taxon>Spermatophyta</taxon>
        <taxon>Magnoliopsida</taxon>
        <taxon>eudicotyledons</taxon>
        <taxon>Gunneridae</taxon>
        <taxon>Pentapetalae</taxon>
        <taxon>asterids</taxon>
        <taxon>campanulids</taxon>
        <taxon>Asterales</taxon>
        <taxon>Asteraceae</taxon>
        <taxon>Carduoideae</taxon>
        <taxon>Cardueae</taxon>
        <taxon>Centaureinae</taxon>
        <taxon>Centaurea</taxon>
    </lineage>
</organism>
<keyword evidence="2" id="KW-1185">Reference proteome</keyword>
<evidence type="ECO:0000313" key="2">
    <source>
        <dbReference type="Proteomes" id="UP001172457"/>
    </source>
</evidence>
<accession>A0AA38WH39</accession>
<protein>
    <submittedName>
        <fullName evidence="1">Uncharacterized protein</fullName>
    </submittedName>
</protein>
<gene>
    <name evidence="1" type="ORF">OSB04_005787</name>
</gene>